<sequence length="121" mass="14067">MLQVPLFLAVLSEGTNGRKQQHLRCLTHCIFVSRRSDPGRLLRQRKVLLFRENQPKFAKLKRIGCLFVENTQSLFKKGKTDVQGAENVKVKQIDMAQMSNCDKIEVDMHFRVTIIRIVQQQ</sequence>
<evidence type="ECO:0000313" key="2">
    <source>
        <dbReference type="Proteomes" id="UP000220752"/>
    </source>
</evidence>
<reference evidence="1 2" key="1">
    <citation type="journal article" date="2017" name="Front. Microbiol.">
        <title>New Insights into the Diversity of the Genus Faecalibacterium.</title>
        <authorList>
            <person name="Benevides L."/>
            <person name="Burman S."/>
            <person name="Martin R."/>
            <person name="Robert V."/>
            <person name="Thomas M."/>
            <person name="Miquel S."/>
            <person name="Chain F."/>
            <person name="Sokol H."/>
            <person name="Bermudez-Humaran L.G."/>
            <person name="Morrison M."/>
            <person name="Langella P."/>
            <person name="Azevedo V.A."/>
            <person name="Chatel J.M."/>
            <person name="Soares S."/>
        </authorList>
    </citation>
    <scope>NUCLEOTIDE SEQUENCE [LARGE SCALE GENOMIC DNA]</scope>
    <source>
        <strain evidence="2">CNCM I-4540</strain>
    </source>
</reference>
<keyword evidence="2" id="KW-1185">Reference proteome</keyword>
<protein>
    <submittedName>
        <fullName evidence="1">Uncharacterized protein</fullName>
    </submittedName>
</protein>
<proteinExistence type="predicted"/>
<evidence type="ECO:0000313" key="1">
    <source>
        <dbReference type="EMBL" id="PDX59868.1"/>
    </source>
</evidence>
<dbReference type="Proteomes" id="UP000220752">
    <property type="component" value="Unassembled WGS sequence"/>
</dbReference>
<gene>
    <name evidence="1" type="ORF">CGS46_00625</name>
</gene>
<dbReference type="AlphaFoldDB" id="A0A2A6ZEU5"/>
<name>A0A2A6ZEU5_9FIRM</name>
<accession>A0A2A6ZEU5</accession>
<dbReference type="EMBL" id="NMTQ01000009">
    <property type="protein sequence ID" value="PDX59868.1"/>
    <property type="molecule type" value="Genomic_DNA"/>
</dbReference>
<comment type="caution">
    <text evidence="1">The sequence shown here is derived from an EMBL/GenBank/DDBJ whole genome shotgun (WGS) entry which is preliminary data.</text>
</comment>
<organism evidence="1 2">
    <name type="scientific">Faecalibacterium langellae</name>
    <dbReference type="NCBI Taxonomy" id="3435293"/>
    <lineage>
        <taxon>Bacteria</taxon>
        <taxon>Bacillati</taxon>
        <taxon>Bacillota</taxon>
        <taxon>Clostridia</taxon>
        <taxon>Eubacteriales</taxon>
        <taxon>Oscillospiraceae</taxon>
        <taxon>Faecalibacterium</taxon>
    </lineage>
</organism>